<reference evidence="15 16" key="1">
    <citation type="submission" date="2017-03" db="EMBL/GenBank/DDBJ databases">
        <title>Genome sequence of Clostridium oryzae DSM 28571.</title>
        <authorList>
            <person name="Poehlein A."/>
            <person name="Daniel R."/>
        </authorList>
    </citation>
    <scope>NUCLEOTIDE SEQUENCE [LARGE SCALE GENOMIC DNA]</scope>
    <source>
        <strain evidence="15 16">DSM 28571</strain>
    </source>
</reference>
<evidence type="ECO:0000256" key="8">
    <source>
        <dbReference type="ARBA" id="ARBA00022840"/>
    </source>
</evidence>
<dbReference type="GO" id="GO:0006260">
    <property type="term" value="P:DNA replication"/>
    <property type="evidence" value="ECO:0007669"/>
    <property type="project" value="UniProtKB-UniRule"/>
</dbReference>
<organism evidence="15 16">
    <name type="scientific">Clostridium oryzae</name>
    <dbReference type="NCBI Taxonomy" id="1450648"/>
    <lineage>
        <taxon>Bacteria</taxon>
        <taxon>Bacillati</taxon>
        <taxon>Bacillota</taxon>
        <taxon>Clostridia</taxon>
        <taxon>Eubacteriales</taxon>
        <taxon>Clostridiaceae</taxon>
        <taxon>Clostridium</taxon>
    </lineage>
</organism>
<keyword evidence="11 12" id="KW-0742">SOS response</keyword>
<keyword evidence="7 12" id="KW-0227">DNA damage</keyword>
<evidence type="ECO:0000256" key="13">
    <source>
        <dbReference type="RuleBase" id="RU000578"/>
    </source>
</evidence>
<evidence type="ECO:0000256" key="4">
    <source>
        <dbReference type="ARBA" id="ARBA00022490"/>
    </source>
</evidence>
<evidence type="ECO:0000313" key="16">
    <source>
        <dbReference type="Proteomes" id="UP000190080"/>
    </source>
</evidence>
<dbReference type="PROSITE" id="PS00618">
    <property type="entry name" value="RECF_2"/>
    <property type="match status" value="1"/>
</dbReference>
<accession>A0A1V4I808</accession>
<gene>
    <name evidence="15" type="primary">recF_4</name>
    <name evidence="12" type="synonym">recF</name>
    <name evidence="15" type="ORF">CLORY_43450</name>
</gene>
<dbReference type="STRING" id="1450648.CLORY_43450"/>
<dbReference type="GO" id="GO:0006302">
    <property type="term" value="P:double-strand break repair"/>
    <property type="evidence" value="ECO:0007669"/>
    <property type="project" value="TreeGrafter"/>
</dbReference>
<evidence type="ECO:0000259" key="14">
    <source>
        <dbReference type="Pfam" id="PF02463"/>
    </source>
</evidence>
<evidence type="ECO:0000313" key="15">
    <source>
        <dbReference type="EMBL" id="OPJ56096.1"/>
    </source>
</evidence>
<keyword evidence="16" id="KW-1185">Reference proteome</keyword>
<dbReference type="PANTHER" id="PTHR32182">
    <property type="entry name" value="DNA REPLICATION AND REPAIR PROTEIN RECF"/>
    <property type="match status" value="1"/>
</dbReference>
<dbReference type="NCBIfam" id="TIGR00611">
    <property type="entry name" value="recf"/>
    <property type="match status" value="1"/>
</dbReference>
<keyword evidence="6 12" id="KW-0547">Nucleotide-binding</keyword>
<feature type="binding site" evidence="12">
    <location>
        <begin position="30"/>
        <end position="37"/>
    </location>
    <ligand>
        <name>ATP</name>
        <dbReference type="ChEBI" id="CHEBI:30616"/>
    </ligand>
</feature>
<keyword evidence="4 12" id="KW-0963">Cytoplasm</keyword>
<proteinExistence type="inferred from homology"/>
<dbReference type="Proteomes" id="UP000190080">
    <property type="component" value="Unassembled WGS sequence"/>
</dbReference>
<comment type="subcellular location">
    <subcellularLocation>
        <location evidence="1 12 13">Cytoplasm</location>
    </subcellularLocation>
</comment>
<dbReference type="CDD" id="cd03242">
    <property type="entry name" value="ABC_RecF"/>
    <property type="match status" value="1"/>
</dbReference>
<dbReference type="InterPro" id="IPR027417">
    <property type="entry name" value="P-loop_NTPase"/>
</dbReference>
<evidence type="ECO:0000256" key="2">
    <source>
        <dbReference type="ARBA" id="ARBA00008016"/>
    </source>
</evidence>
<dbReference type="OrthoDB" id="9803889at2"/>
<keyword evidence="9 12" id="KW-0238">DNA-binding</keyword>
<dbReference type="HAMAP" id="MF_00365">
    <property type="entry name" value="RecF"/>
    <property type="match status" value="1"/>
</dbReference>
<dbReference type="RefSeq" id="WP_079428461.1">
    <property type="nucleotide sequence ID" value="NZ_MZGV01000103.1"/>
</dbReference>
<dbReference type="GO" id="GO:0000731">
    <property type="term" value="P:DNA synthesis involved in DNA repair"/>
    <property type="evidence" value="ECO:0007669"/>
    <property type="project" value="TreeGrafter"/>
</dbReference>
<evidence type="ECO:0000256" key="1">
    <source>
        <dbReference type="ARBA" id="ARBA00004496"/>
    </source>
</evidence>
<evidence type="ECO:0000256" key="5">
    <source>
        <dbReference type="ARBA" id="ARBA00022705"/>
    </source>
</evidence>
<dbReference type="GO" id="GO:0005737">
    <property type="term" value="C:cytoplasm"/>
    <property type="evidence" value="ECO:0007669"/>
    <property type="project" value="UniProtKB-SubCell"/>
</dbReference>
<protein>
    <recommendedName>
        <fullName evidence="3 12">DNA replication and repair protein RecF</fullName>
    </recommendedName>
</protein>
<comment type="caution">
    <text evidence="15">The sequence shown here is derived from an EMBL/GenBank/DDBJ whole genome shotgun (WGS) entry which is preliminary data.</text>
</comment>
<feature type="domain" description="RecF/RecN/SMC N-terminal" evidence="14">
    <location>
        <begin position="3"/>
        <end position="343"/>
    </location>
</feature>
<evidence type="ECO:0000256" key="3">
    <source>
        <dbReference type="ARBA" id="ARBA00020170"/>
    </source>
</evidence>
<comment type="similarity">
    <text evidence="2 12 13">Belongs to the RecF family.</text>
</comment>
<keyword evidence="10 12" id="KW-0234">DNA repair</keyword>
<comment type="function">
    <text evidence="12 13">The RecF protein is involved in DNA metabolism; it is required for DNA replication and normal SOS inducibility. RecF binds preferentially to single-stranded, linear DNA. It also seems to bind ATP.</text>
</comment>
<dbReference type="InterPro" id="IPR003395">
    <property type="entry name" value="RecF/RecN/SMC_N"/>
</dbReference>
<dbReference type="Gene3D" id="3.40.50.300">
    <property type="entry name" value="P-loop containing nucleotide triphosphate hydrolases"/>
    <property type="match status" value="1"/>
</dbReference>
<evidence type="ECO:0000256" key="6">
    <source>
        <dbReference type="ARBA" id="ARBA00022741"/>
    </source>
</evidence>
<evidence type="ECO:0000256" key="12">
    <source>
        <dbReference type="HAMAP-Rule" id="MF_00365"/>
    </source>
</evidence>
<dbReference type="InterPro" id="IPR042174">
    <property type="entry name" value="RecF_2"/>
</dbReference>
<dbReference type="InterPro" id="IPR001238">
    <property type="entry name" value="DNA-binding_RecF"/>
</dbReference>
<evidence type="ECO:0000256" key="7">
    <source>
        <dbReference type="ARBA" id="ARBA00022763"/>
    </source>
</evidence>
<dbReference type="InterPro" id="IPR018078">
    <property type="entry name" value="DNA-binding_RecF_CS"/>
</dbReference>
<dbReference type="GO" id="GO:0009432">
    <property type="term" value="P:SOS response"/>
    <property type="evidence" value="ECO:0007669"/>
    <property type="project" value="UniProtKB-UniRule"/>
</dbReference>
<dbReference type="PANTHER" id="PTHR32182:SF0">
    <property type="entry name" value="DNA REPLICATION AND REPAIR PROTEIN RECF"/>
    <property type="match status" value="1"/>
</dbReference>
<evidence type="ECO:0000256" key="10">
    <source>
        <dbReference type="ARBA" id="ARBA00023204"/>
    </source>
</evidence>
<dbReference type="Pfam" id="PF02463">
    <property type="entry name" value="SMC_N"/>
    <property type="match status" value="1"/>
</dbReference>
<dbReference type="SUPFAM" id="SSF52540">
    <property type="entry name" value="P-loop containing nucleoside triphosphate hydrolases"/>
    <property type="match status" value="1"/>
</dbReference>
<dbReference type="AlphaFoldDB" id="A0A1V4I808"/>
<keyword evidence="5 12" id="KW-0235">DNA replication</keyword>
<dbReference type="EMBL" id="MZGV01000103">
    <property type="protein sequence ID" value="OPJ56096.1"/>
    <property type="molecule type" value="Genomic_DNA"/>
</dbReference>
<dbReference type="GO" id="GO:0003697">
    <property type="term" value="F:single-stranded DNA binding"/>
    <property type="evidence" value="ECO:0007669"/>
    <property type="project" value="UniProtKB-UniRule"/>
</dbReference>
<keyword evidence="8 12" id="KW-0067">ATP-binding</keyword>
<dbReference type="PROSITE" id="PS00617">
    <property type="entry name" value="RECF_1"/>
    <property type="match status" value="1"/>
</dbReference>
<dbReference type="GO" id="GO:0005524">
    <property type="term" value="F:ATP binding"/>
    <property type="evidence" value="ECO:0007669"/>
    <property type="project" value="UniProtKB-UniRule"/>
</dbReference>
<evidence type="ECO:0000256" key="11">
    <source>
        <dbReference type="ARBA" id="ARBA00023236"/>
    </source>
</evidence>
<dbReference type="Gene3D" id="1.20.1050.90">
    <property type="entry name" value="RecF/RecN/SMC, N-terminal domain"/>
    <property type="match status" value="1"/>
</dbReference>
<sequence>MHVKSIQLAAFRNYDSLSIDLNSNINIFIGDNAQGKTNILESIYITAFGKSYRTSRDKELIQWNQDKAYINIDVGRERLDKKIEIKIFKDGKKAIRINSIKINKISELIGICNVVMFSPEDLKIVKESPSTRRRFLDMELCQIDKLYYHNLVSYNKALSQRNSILKEYKVDVSMLEVYDLQLAKYGEYIIKKRIEYIDKLNFYGKSIHQDITSEKETIHFKYLTQIKEFTKVRENLYNMLDNSKTRDMERHITSVGPHRDDFTISINGVDTKSFGSQGQQRTAVLTMKFSSLKIIKEVLGEYPILLLDDVLSELDFKRKKYILSSIKDVQTIITCTGIDDIKNYFSDAANVFYVNNGNVTLEKEE</sequence>
<evidence type="ECO:0000256" key="9">
    <source>
        <dbReference type="ARBA" id="ARBA00023125"/>
    </source>
</evidence>
<name>A0A1V4I808_9CLOT</name>